<name>A0ACC1HPE6_9FUNG</name>
<reference evidence="1" key="1">
    <citation type="submission" date="2022-06" db="EMBL/GenBank/DDBJ databases">
        <title>Phylogenomic reconstructions and comparative analyses of Kickxellomycotina fungi.</title>
        <authorList>
            <person name="Reynolds N.K."/>
            <person name="Stajich J.E."/>
            <person name="Barry K."/>
            <person name="Grigoriev I.V."/>
            <person name="Crous P."/>
            <person name="Smith M.E."/>
        </authorList>
    </citation>
    <scope>NUCLEOTIDE SEQUENCE</scope>
    <source>
        <strain evidence="1">RSA 2271</strain>
    </source>
</reference>
<dbReference type="Proteomes" id="UP001145114">
    <property type="component" value="Unassembled WGS sequence"/>
</dbReference>
<comment type="caution">
    <text evidence="1">The sequence shown here is derived from an EMBL/GenBank/DDBJ whole genome shotgun (WGS) entry which is preliminary data.</text>
</comment>
<feature type="non-terminal residue" evidence="1">
    <location>
        <position position="1"/>
    </location>
</feature>
<evidence type="ECO:0000313" key="2">
    <source>
        <dbReference type="Proteomes" id="UP001145114"/>
    </source>
</evidence>
<keyword evidence="2" id="KW-1185">Reference proteome</keyword>
<gene>
    <name evidence="1" type="ORF">EV182_005218</name>
</gene>
<protein>
    <submittedName>
        <fullName evidence="1">Uncharacterized protein</fullName>
    </submittedName>
</protein>
<accession>A0ACC1HPE6</accession>
<dbReference type="EMBL" id="JAMZIH010001796">
    <property type="protein sequence ID" value="KAJ1677895.1"/>
    <property type="molecule type" value="Genomic_DNA"/>
</dbReference>
<proteinExistence type="predicted"/>
<sequence>ILPTRVGILKTLPTADAGTSGEQEPTSPPSYIFGDALAKAGPDELAKEFDLLEDNRVTDWGAFSAFCKHILVKGLGVSIPRNQSAVVFSIPVRWPKVDLELLTQLLFEQLNVPALMIVEQPSMVLYGDGDVSGLVVDIGHNHTTITPIFDSNPIIHATTVRNIGGKDVDSYLTKLIKNDAGLTEKLGEEIPAGFVKALKESGIVEFEPTQITEQQKEAETVDFDFQGEKYPIGRWRYKAPRALLEPKLARCGASDHQDRLVDLIK</sequence>
<feature type="non-terminal residue" evidence="1">
    <location>
        <position position="265"/>
    </location>
</feature>
<organism evidence="1 2">
    <name type="scientific">Spiromyces aspiralis</name>
    <dbReference type="NCBI Taxonomy" id="68401"/>
    <lineage>
        <taxon>Eukaryota</taxon>
        <taxon>Fungi</taxon>
        <taxon>Fungi incertae sedis</taxon>
        <taxon>Zoopagomycota</taxon>
        <taxon>Kickxellomycotina</taxon>
        <taxon>Kickxellomycetes</taxon>
        <taxon>Kickxellales</taxon>
        <taxon>Kickxellaceae</taxon>
        <taxon>Spiromyces</taxon>
    </lineage>
</organism>
<evidence type="ECO:0000313" key="1">
    <source>
        <dbReference type="EMBL" id="KAJ1677895.1"/>
    </source>
</evidence>